<dbReference type="HOGENOM" id="CLU_033167_0_0_1"/>
<dbReference type="OMA" id="DKQEWED"/>
<keyword evidence="11" id="KW-1185">Reference proteome</keyword>
<dbReference type="GO" id="GO:0035269">
    <property type="term" value="P:protein O-linked glycosylation via mannose"/>
    <property type="evidence" value="ECO:0007669"/>
    <property type="project" value="TreeGrafter"/>
</dbReference>
<protein>
    <recommendedName>
        <fullName evidence="9">Glycosyltransferase 61 catalytic domain-containing protein</fullName>
    </recommendedName>
</protein>
<evidence type="ECO:0000256" key="6">
    <source>
        <dbReference type="ARBA" id="ARBA00023136"/>
    </source>
</evidence>
<reference evidence="10 11" key="1">
    <citation type="journal article" date="2012" name="Science">
        <title>The Paleozoic origin of enzymatic lignin decomposition reconstructed from 31 fungal genomes.</title>
        <authorList>
            <person name="Floudas D."/>
            <person name="Binder M."/>
            <person name="Riley R."/>
            <person name="Barry K."/>
            <person name="Blanchette R.A."/>
            <person name="Henrissat B."/>
            <person name="Martinez A.T."/>
            <person name="Otillar R."/>
            <person name="Spatafora J.W."/>
            <person name="Yadav J.S."/>
            <person name="Aerts A."/>
            <person name="Benoit I."/>
            <person name="Boyd A."/>
            <person name="Carlson A."/>
            <person name="Copeland A."/>
            <person name="Coutinho P.M."/>
            <person name="de Vries R.P."/>
            <person name="Ferreira P."/>
            <person name="Findley K."/>
            <person name="Foster B."/>
            <person name="Gaskell J."/>
            <person name="Glotzer D."/>
            <person name="Gorecki P."/>
            <person name="Heitman J."/>
            <person name="Hesse C."/>
            <person name="Hori C."/>
            <person name="Igarashi K."/>
            <person name="Jurgens J.A."/>
            <person name="Kallen N."/>
            <person name="Kersten P."/>
            <person name="Kohler A."/>
            <person name="Kuees U."/>
            <person name="Kumar T.K.A."/>
            <person name="Kuo A."/>
            <person name="LaButti K."/>
            <person name="Larrondo L.F."/>
            <person name="Lindquist E."/>
            <person name="Ling A."/>
            <person name="Lombard V."/>
            <person name="Lucas S."/>
            <person name="Lundell T."/>
            <person name="Martin R."/>
            <person name="McLaughlin D.J."/>
            <person name="Morgenstern I."/>
            <person name="Morin E."/>
            <person name="Murat C."/>
            <person name="Nagy L.G."/>
            <person name="Nolan M."/>
            <person name="Ohm R.A."/>
            <person name="Patyshakuliyeva A."/>
            <person name="Rokas A."/>
            <person name="Ruiz-Duenas F.J."/>
            <person name="Sabat G."/>
            <person name="Salamov A."/>
            <person name="Samejima M."/>
            <person name="Schmutz J."/>
            <person name="Slot J.C."/>
            <person name="St John F."/>
            <person name="Stenlid J."/>
            <person name="Sun H."/>
            <person name="Sun S."/>
            <person name="Syed K."/>
            <person name="Tsang A."/>
            <person name="Wiebenga A."/>
            <person name="Young D."/>
            <person name="Pisabarro A."/>
            <person name="Eastwood D.C."/>
            <person name="Martin F."/>
            <person name="Cullen D."/>
            <person name="Grigoriev I.V."/>
            <person name="Hibbett D.S."/>
        </authorList>
    </citation>
    <scope>NUCLEOTIDE SEQUENCE [LARGE SCALE GENOMIC DNA]</scope>
    <source>
        <strain evidence="10 11">DJM-731 SS1</strain>
    </source>
</reference>
<keyword evidence="6" id="KW-0472">Membrane</keyword>
<name>M5FV52_DACPD</name>
<keyword evidence="2" id="KW-0328">Glycosyltransferase</keyword>
<evidence type="ECO:0000256" key="5">
    <source>
        <dbReference type="ARBA" id="ARBA00022989"/>
    </source>
</evidence>
<comment type="subcellular location">
    <subcellularLocation>
        <location evidence="1">Membrane</location>
        <topology evidence="1">Single-pass membrane protein</topology>
    </subcellularLocation>
</comment>
<dbReference type="STRING" id="1858805.M5FV52"/>
<evidence type="ECO:0000313" key="10">
    <source>
        <dbReference type="EMBL" id="EJT99474.1"/>
    </source>
</evidence>
<evidence type="ECO:0000259" key="9">
    <source>
        <dbReference type="Pfam" id="PF04577"/>
    </source>
</evidence>
<dbReference type="Pfam" id="PF04577">
    <property type="entry name" value="Glyco_transf_61"/>
    <property type="match status" value="1"/>
</dbReference>
<keyword evidence="4" id="KW-0812">Transmembrane</keyword>
<accession>M5FV52</accession>
<dbReference type="AlphaFoldDB" id="M5FV52"/>
<dbReference type="Proteomes" id="UP000030653">
    <property type="component" value="Unassembled WGS sequence"/>
</dbReference>
<dbReference type="PANTHER" id="PTHR20961:SF38">
    <property type="entry name" value="PROTEIN O-LINKED-MANNOSE BETA-1,4-N-ACETYLGLUCOSAMINYLTRANSFERASE 2"/>
    <property type="match status" value="1"/>
</dbReference>
<evidence type="ECO:0000256" key="7">
    <source>
        <dbReference type="ARBA" id="ARBA00023180"/>
    </source>
</evidence>
<organism evidence="10 11">
    <name type="scientific">Dacryopinax primogenitus (strain DJM 731)</name>
    <name type="common">Brown rot fungus</name>
    <dbReference type="NCBI Taxonomy" id="1858805"/>
    <lineage>
        <taxon>Eukaryota</taxon>
        <taxon>Fungi</taxon>
        <taxon>Dikarya</taxon>
        <taxon>Basidiomycota</taxon>
        <taxon>Agaricomycotina</taxon>
        <taxon>Dacrymycetes</taxon>
        <taxon>Dacrymycetales</taxon>
        <taxon>Dacrymycetaceae</taxon>
        <taxon>Dacryopinax</taxon>
    </lineage>
</organism>
<proteinExistence type="predicted"/>
<dbReference type="InterPro" id="IPR049625">
    <property type="entry name" value="Glyco_transf_61_cat"/>
</dbReference>
<feature type="domain" description="Glycosyltransferase 61 catalytic" evidence="9">
    <location>
        <begin position="319"/>
        <end position="399"/>
    </location>
</feature>
<dbReference type="GeneID" id="63690404"/>
<keyword evidence="3" id="KW-0808">Transferase</keyword>
<sequence length="492" mass="55546">MTTVEFSGIVDLPPPAQPEAPSIPISEPIITGNHRFFPPPPPRTIVKSSLPQFSSGWTVFQNLYFSNGTFFIVKDQDQGGFGEGYWPERRLITSTGLPGLAGNEAEREPGLKEMEVIDIEEAKRIWEDRVFDVGGFSVLVNDPTQFLRHYYHVAAELFFATERVITNFDPMPAPDGTINAPNPNRMIFIHCDEEGFSDGPGLDHFFLAAQFPSMTPLFQPSWERMAQQVEASRRVFRFPGALFVDRSAAFRGGPTGSTSRTPASPWQAGGGSFGTGGLGRNQFWYESARRRVLSFAGVSKDILDIGLRAMDPPLATGKPDRPVITYISRQRTSRKLREEDHESLVDALQEMCLRHNWEFQLMVGETMPRDEQLLWAARTTVMVGVHGNGLTHQLMMPPHPRSAILEMYRPPNFAKDYEWTAGVLGHAYYTIHNDTFWTPPKLADINYDDWNTDKVKSIPVYAPNVVEIIEQQLLGENQGPKHWQSWREDVGY</sequence>
<dbReference type="GO" id="GO:0097363">
    <property type="term" value="F:protein O-acetylglucosaminyltransferase activity"/>
    <property type="evidence" value="ECO:0007669"/>
    <property type="project" value="TreeGrafter"/>
</dbReference>
<keyword evidence="5" id="KW-1133">Transmembrane helix</keyword>
<dbReference type="GO" id="GO:0016020">
    <property type="term" value="C:membrane"/>
    <property type="evidence" value="ECO:0007669"/>
    <property type="project" value="UniProtKB-SubCell"/>
</dbReference>
<evidence type="ECO:0000256" key="4">
    <source>
        <dbReference type="ARBA" id="ARBA00022692"/>
    </source>
</evidence>
<dbReference type="RefSeq" id="XP_040626372.1">
    <property type="nucleotide sequence ID" value="XM_040775342.1"/>
</dbReference>
<dbReference type="EMBL" id="JH795869">
    <property type="protein sequence ID" value="EJT99474.1"/>
    <property type="molecule type" value="Genomic_DNA"/>
</dbReference>
<feature type="region of interest" description="Disordered" evidence="8">
    <location>
        <begin position="253"/>
        <end position="272"/>
    </location>
</feature>
<evidence type="ECO:0000256" key="1">
    <source>
        <dbReference type="ARBA" id="ARBA00004167"/>
    </source>
</evidence>
<evidence type="ECO:0000256" key="8">
    <source>
        <dbReference type="SAM" id="MobiDB-lite"/>
    </source>
</evidence>
<dbReference type="PANTHER" id="PTHR20961">
    <property type="entry name" value="GLYCOSYLTRANSFERASE"/>
    <property type="match status" value="1"/>
</dbReference>
<evidence type="ECO:0000256" key="2">
    <source>
        <dbReference type="ARBA" id="ARBA00022676"/>
    </source>
</evidence>
<evidence type="ECO:0000313" key="11">
    <source>
        <dbReference type="Proteomes" id="UP000030653"/>
    </source>
</evidence>
<dbReference type="InterPro" id="IPR007657">
    <property type="entry name" value="Glycosyltransferase_61"/>
</dbReference>
<dbReference type="OrthoDB" id="529273at2759"/>
<evidence type="ECO:0000256" key="3">
    <source>
        <dbReference type="ARBA" id="ARBA00022679"/>
    </source>
</evidence>
<keyword evidence="7" id="KW-0325">Glycoprotein</keyword>
<dbReference type="GO" id="GO:0005783">
    <property type="term" value="C:endoplasmic reticulum"/>
    <property type="evidence" value="ECO:0007669"/>
    <property type="project" value="TreeGrafter"/>
</dbReference>
<gene>
    <name evidence="10" type="ORF">DACRYDRAFT_55663</name>
</gene>